<dbReference type="EMBL" id="RJMB01000019">
    <property type="protein sequence ID" value="RNL83009.1"/>
    <property type="molecule type" value="Genomic_DNA"/>
</dbReference>
<evidence type="ECO:0000259" key="1">
    <source>
        <dbReference type="Pfam" id="PF21806"/>
    </source>
</evidence>
<reference evidence="2 3" key="1">
    <citation type="submission" date="2018-11" db="EMBL/GenBank/DDBJ databases">
        <title>The genome draft of YIM 96095.</title>
        <authorList>
            <person name="Tang S.-K."/>
            <person name="Chunyu W.-X."/>
            <person name="Feng Y.-Z."/>
        </authorList>
    </citation>
    <scope>NUCLEOTIDE SEQUENCE [LARGE SCALE GENOMIC DNA]</scope>
    <source>
        <strain evidence="2 3">YIM 96095</strain>
    </source>
</reference>
<dbReference type="AlphaFoldDB" id="A0A3N0E5H5"/>
<evidence type="ECO:0000313" key="2">
    <source>
        <dbReference type="EMBL" id="RNL83009.1"/>
    </source>
</evidence>
<evidence type="ECO:0000313" key="3">
    <source>
        <dbReference type="Proteomes" id="UP000269198"/>
    </source>
</evidence>
<dbReference type="Proteomes" id="UP000269198">
    <property type="component" value="Unassembled WGS sequence"/>
</dbReference>
<protein>
    <recommendedName>
        <fullName evidence="1">DUF6879 domain-containing protein</fullName>
    </recommendedName>
</protein>
<dbReference type="RefSeq" id="WP_123202486.1">
    <property type="nucleotide sequence ID" value="NZ_RJMB01000019.1"/>
</dbReference>
<feature type="domain" description="DUF6879" evidence="1">
    <location>
        <begin position="25"/>
        <end position="189"/>
    </location>
</feature>
<gene>
    <name evidence="2" type="ORF">EFW17_17490</name>
</gene>
<dbReference type="OrthoDB" id="3436275at2"/>
<accession>A0A3N0E5H5</accession>
<dbReference type="Pfam" id="PF21806">
    <property type="entry name" value="DUF6879"/>
    <property type="match status" value="1"/>
</dbReference>
<comment type="caution">
    <text evidence="2">The sequence shown here is derived from an EMBL/GenBank/DDBJ whole genome shotgun (WGS) entry which is preliminary data.</text>
</comment>
<organism evidence="2 3">
    <name type="scientific">Halostreptopolyspora alba</name>
    <dbReference type="NCBI Taxonomy" id="2487137"/>
    <lineage>
        <taxon>Bacteria</taxon>
        <taxon>Bacillati</taxon>
        <taxon>Actinomycetota</taxon>
        <taxon>Actinomycetes</taxon>
        <taxon>Streptosporangiales</taxon>
        <taxon>Nocardiopsidaceae</taxon>
        <taxon>Halostreptopolyspora</taxon>
    </lineage>
</organism>
<keyword evidence="3" id="KW-1185">Reference proteome</keyword>
<sequence length="203" mass="23251">MLDRLNSYSGRAMARPEYHADLKREYAARSGVFWKLERAQFFNEVGDSAWDAFKAGDWDRVLALFESDRERVSWDVASEEQRGVEMRRLRIVEHPPSTYLRWEMHSHMVFAECGRPIRVLGAERVADLEDDGALPELLILGEDVLYQVRYTEDMTPNGAVRADDRATVRAAAALVADLYERAEPLADYFRREIAPLGPPSYPG</sequence>
<proteinExistence type="predicted"/>
<name>A0A3N0E5H5_9ACTN</name>
<dbReference type="InterPro" id="IPR049244">
    <property type="entry name" value="DUF6879"/>
</dbReference>